<dbReference type="CDD" id="cd00075">
    <property type="entry name" value="HATPase"/>
    <property type="match status" value="1"/>
</dbReference>
<protein>
    <recommendedName>
        <fullName evidence="2">histidine kinase</fullName>
        <ecNumber evidence="2">2.7.13.3</ecNumber>
    </recommendedName>
</protein>
<gene>
    <name evidence="8" type="ORF">J3R73_005803</name>
</gene>
<dbReference type="CDD" id="cd00082">
    <property type="entry name" value="HisKA"/>
    <property type="match status" value="1"/>
</dbReference>
<feature type="domain" description="Histidine kinase" evidence="7">
    <location>
        <begin position="180"/>
        <end position="392"/>
    </location>
</feature>
<dbReference type="SMART" id="SM00388">
    <property type="entry name" value="HisKA"/>
    <property type="match status" value="1"/>
</dbReference>
<evidence type="ECO:0000256" key="1">
    <source>
        <dbReference type="ARBA" id="ARBA00000085"/>
    </source>
</evidence>
<dbReference type="Pfam" id="PF01590">
    <property type="entry name" value="GAF"/>
    <property type="match status" value="1"/>
</dbReference>
<dbReference type="PANTHER" id="PTHR43711:SF1">
    <property type="entry name" value="HISTIDINE KINASE 1"/>
    <property type="match status" value="1"/>
</dbReference>
<dbReference type="RefSeq" id="WP_307435603.1">
    <property type="nucleotide sequence ID" value="NZ_JAUSVK010000001.1"/>
</dbReference>
<dbReference type="Pfam" id="PF00512">
    <property type="entry name" value="HisKA"/>
    <property type="match status" value="1"/>
</dbReference>
<evidence type="ECO:0000256" key="6">
    <source>
        <dbReference type="ARBA" id="ARBA00023012"/>
    </source>
</evidence>
<sequence>MAPDFQADVEAVARIEAVPDILEVVCRTTGMGFAAVARMTEDRWITCSVRDEIGLGWKPGDEMEVGTALRHHVRQTREAVVIDHAGQDPHDAGAPAPPSHGIQSYISLPIALRDGTLFGTLCAMDRRPARLKRPEIVGMFRLFAELIALQLEGQQGTKASQDAPAAELKTAERREQFIAALGHDLKNPLAAIDAGARMLGRSPDEAKAKMLLDAIQGGVARMTRLIDDVLDLARGRLGGGIVLERQCHAMLGPVLEPIVAELRSSYAGRRIETAFSLAEAVKCDPVRIGQLFFNLVVNALAQGSPDGSVDVRASTAGGRFELSVANEGRPIPAEIMENLFEPFVRASYQPTLRGVGLGLYIASEIAKAHGGTLEAKSSPEETRITFRMPTQQEGREASR</sequence>
<keyword evidence="6" id="KW-0902">Two-component regulatory system</keyword>
<organism evidence="8 9">
    <name type="scientific">Labrys monachus</name>
    <dbReference type="NCBI Taxonomy" id="217067"/>
    <lineage>
        <taxon>Bacteria</taxon>
        <taxon>Pseudomonadati</taxon>
        <taxon>Pseudomonadota</taxon>
        <taxon>Alphaproteobacteria</taxon>
        <taxon>Hyphomicrobiales</taxon>
        <taxon>Xanthobacteraceae</taxon>
        <taxon>Labrys</taxon>
    </lineage>
</organism>
<dbReference type="Gene3D" id="3.30.450.40">
    <property type="match status" value="1"/>
</dbReference>
<dbReference type="SUPFAM" id="SSF55781">
    <property type="entry name" value="GAF domain-like"/>
    <property type="match status" value="1"/>
</dbReference>
<dbReference type="SMART" id="SM00065">
    <property type="entry name" value="GAF"/>
    <property type="match status" value="1"/>
</dbReference>
<dbReference type="InterPro" id="IPR050736">
    <property type="entry name" value="Sensor_HK_Regulatory"/>
</dbReference>
<evidence type="ECO:0000256" key="5">
    <source>
        <dbReference type="ARBA" id="ARBA00022777"/>
    </source>
</evidence>
<dbReference type="EMBL" id="JAUSVK010000001">
    <property type="protein sequence ID" value="MDQ0396011.1"/>
    <property type="molecule type" value="Genomic_DNA"/>
</dbReference>
<keyword evidence="4" id="KW-0808">Transferase</keyword>
<comment type="catalytic activity">
    <reaction evidence="1">
        <text>ATP + protein L-histidine = ADP + protein N-phospho-L-histidine.</text>
        <dbReference type="EC" id="2.7.13.3"/>
    </reaction>
</comment>
<evidence type="ECO:0000313" key="8">
    <source>
        <dbReference type="EMBL" id="MDQ0396011.1"/>
    </source>
</evidence>
<dbReference type="SMART" id="SM00387">
    <property type="entry name" value="HATPase_c"/>
    <property type="match status" value="1"/>
</dbReference>
<dbReference type="Proteomes" id="UP001237448">
    <property type="component" value="Unassembled WGS sequence"/>
</dbReference>
<keyword evidence="9" id="KW-1185">Reference proteome</keyword>
<name>A0ABU0FN22_9HYPH</name>
<dbReference type="SUPFAM" id="SSF55874">
    <property type="entry name" value="ATPase domain of HSP90 chaperone/DNA topoisomerase II/histidine kinase"/>
    <property type="match status" value="1"/>
</dbReference>
<dbReference type="PANTHER" id="PTHR43711">
    <property type="entry name" value="TWO-COMPONENT HISTIDINE KINASE"/>
    <property type="match status" value="1"/>
</dbReference>
<dbReference type="InterPro" id="IPR005467">
    <property type="entry name" value="His_kinase_dom"/>
</dbReference>
<dbReference type="GO" id="GO:0016301">
    <property type="term" value="F:kinase activity"/>
    <property type="evidence" value="ECO:0007669"/>
    <property type="project" value="UniProtKB-KW"/>
</dbReference>
<dbReference type="InterPro" id="IPR036097">
    <property type="entry name" value="HisK_dim/P_sf"/>
</dbReference>
<evidence type="ECO:0000256" key="2">
    <source>
        <dbReference type="ARBA" id="ARBA00012438"/>
    </source>
</evidence>
<accession>A0ABU0FN22</accession>
<dbReference type="InterPro" id="IPR036890">
    <property type="entry name" value="HATPase_C_sf"/>
</dbReference>
<dbReference type="PROSITE" id="PS50109">
    <property type="entry name" value="HIS_KIN"/>
    <property type="match status" value="1"/>
</dbReference>
<evidence type="ECO:0000256" key="3">
    <source>
        <dbReference type="ARBA" id="ARBA00022553"/>
    </source>
</evidence>
<dbReference type="InterPro" id="IPR004358">
    <property type="entry name" value="Sig_transdc_His_kin-like_C"/>
</dbReference>
<dbReference type="InterPro" id="IPR029016">
    <property type="entry name" value="GAF-like_dom_sf"/>
</dbReference>
<comment type="caution">
    <text evidence="8">The sequence shown here is derived from an EMBL/GenBank/DDBJ whole genome shotgun (WGS) entry which is preliminary data.</text>
</comment>
<dbReference type="Pfam" id="PF02518">
    <property type="entry name" value="HATPase_c"/>
    <property type="match status" value="1"/>
</dbReference>
<reference evidence="8 9" key="1">
    <citation type="submission" date="2023-07" db="EMBL/GenBank/DDBJ databases">
        <title>Genomic Encyclopedia of Type Strains, Phase IV (KMG-IV): sequencing the most valuable type-strain genomes for metagenomic binning, comparative biology and taxonomic classification.</title>
        <authorList>
            <person name="Goeker M."/>
        </authorList>
    </citation>
    <scope>NUCLEOTIDE SEQUENCE [LARGE SCALE GENOMIC DNA]</scope>
    <source>
        <strain evidence="8 9">DSM 5896</strain>
    </source>
</reference>
<dbReference type="SUPFAM" id="SSF47384">
    <property type="entry name" value="Homodimeric domain of signal transducing histidine kinase"/>
    <property type="match status" value="1"/>
</dbReference>
<evidence type="ECO:0000259" key="7">
    <source>
        <dbReference type="PROSITE" id="PS50109"/>
    </source>
</evidence>
<keyword evidence="5 8" id="KW-0418">Kinase</keyword>
<dbReference type="InterPro" id="IPR003661">
    <property type="entry name" value="HisK_dim/P_dom"/>
</dbReference>
<dbReference type="InterPro" id="IPR003594">
    <property type="entry name" value="HATPase_dom"/>
</dbReference>
<dbReference type="Gene3D" id="1.10.287.130">
    <property type="match status" value="1"/>
</dbReference>
<evidence type="ECO:0000313" key="9">
    <source>
        <dbReference type="Proteomes" id="UP001237448"/>
    </source>
</evidence>
<keyword evidence="3" id="KW-0597">Phosphoprotein</keyword>
<dbReference type="Gene3D" id="3.30.565.10">
    <property type="entry name" value="Histidine kinase-like ATPase, C-terminal domain"/>
    <property type="match status" value="1"/>
</dbReference>
<dbReference type="PRINTS" id="PR00344">
    <property type="entry name" value="BCTRLSENSOR"/>
</dbReference>
<evidence type="ECO:0000256" key="4">
    <source>
        <dbReference type="ARBA" id="ARBA00022679"/>
    </source>
</evidence>
<proteinExistence type="predicted"/>
<dbReference type="InterPro" id="IPR003018">
    <property type="entry name" value="GAF"/>
</dbReference>
<dbReference type="EC" id="2.7.13.3" evidence="2"/>